<name>A0A1F7WDF3_9BACT</name>
<dbReference type="CDD" id="cd00082">
    <property type="entry name" value="HisKA"/>
    <property type="match status" value="1"/>
</dbReference>
<keyword evidence="6" id="KW-0812">Transmembrane</keyword>
<dbReference type="GO" id="GO:0007234">
    <property type="term" value="P:osmosensory signaling via phosphorelay pathway"/>
    <property type="evidence" value="ECO:0007669"/>
    <property type="project" value="TreeGrafter"/>
</dbReference>
<keyword evidence="5" id="KW-0418">Kinase</keyword>
<dbReference type="EC" id="2.7.13.3" evidence="2"/>
<keyword evidence="6" id="KW-1133">Transmembrane helix</keyword>
<dbReference type="Gene3D" id="1.10.287.130">
    <property type="match status" value="1"/>
</dbReference>
<dbReference type="EMBL" id="MGFH01000249">
    <property type="protein sequence ID" value="OGM00854.1"/>
    <property type="molecule type" value="Genomic_DNA"/>
</dbReference>
<dbReference type="PANTHER" id="PTHR42878">
    <property type="entry name" value="TWO-COMPONENT HISTIDINE KINASE"/>
    <property type="match status" value="1"/>
</dbReference>
<dbReference type="GO" id="GO:0000155">
    <property type="term" value="F:phosphorelay sensor kinase activity"/>
    <property type="evidence" value="ECO:0007669"/>
    <property type="project" value="InterPro"/>
</dbReference>
<comment type="catalytic activity">
    <reaction evidence="1">
        <text>ATP + protein L-histidine = ADP + protein N-phospho-L-histidine.</text>
        <dbReference type="EC" id="2.7.13.3"/>
    </reaction>
</comment>
<dbReference type="InterPro" id="IPR036890">
    <property type="entry name" value="HATPase_C_sf"/>
</dbReference>
<dbReference type="InterPro" id="IPR005467">
    <property type="entry name" value="His_kinase_dom"/>
</dbReference>
<evidence type="ECO:0000313" key="8">
    <source>
        <dbReference type="EMBL" id="OGM00854.1"/>
    </source>
</evidence>
<feature type="domain" description="Histidine kinase" evidence="7">
    <location>
        <begin position="422"/>
        <end position="641"/>
    </location>
</feature>
<evidence type="ECO:0000256" key="5">
    <source>
        <dbReference type="ARBA" id="ARBA00022777"/>
    </source>
</evidence>
<dbReference type="SUPFAM" id="SSF55874">
    <property type="entry name" value="ATPase domain of HSP90 chaperone/DNA topoisomerase II/histidine kinase"/>
    <property type="match status" value="1"/>
</dbReference>
<dbReference type="Pfam" id="PF02518">
    <property type="entry name" value="HATPase_c"/>
    <property type="match status" value="1"/>
</dbReference>
<keyword evidence="3" id="KW-0597">Phosphoprotein</keyword>
<evidence type="ECO:0000259" key="7">
    <source>
        <dbReference type="PROSITE" id="PS50109"/>
    </source>
</evidence>
<organism evidence="8 9">
    <name type="scientific">Candidatus Wallbacteria bacterium GWC2_49_35</name>
    <dbReference type="NCBI Taxonomy" id="1817813"/>
    <lineage>
        <taxon>Bacteria</taxon>
        <taxon>Candidatus Walliibacteriota</taxon>
    </lineage>
</organism>
<dbReference type="InterPro" id="IPR003661">
    <property type="entry name" value="HisK_dim/P_dom"/>
</dbReference>
<reference evidence="8 9" key="1">
    <citation type="journal article" date="2016" name="Nat. Commun.">
        <title>Thousands of microbial genomes shed light on interconnected biogeochemical processes in an aquifer system.</title>
        <authorList>
            <person name="Anantharaman K."/>
            <person name="Brown C.T."/>
            <person name="Hug L.A."/>
            <person name="Sharon I."/>
            <person name="Castelle C.J."/>
            <person name="Probst A.J."/>
            <person name="Thomas B.C."/>
            <person name="Singh A."/>
            <person name="Wilkins M.J."/>
            <person name="Karaoz U."/>
            <person name="Brodie E.L."/>
            <person name="Williams K.H."/>
            <person name="Hubbard S.S."/>
            <person name="Banfield J.F."/>
        </authorList>
    </citation>
    <scope>NUCLEOTIDE SEQUENCE [LARGE SCALE GENOMIC DNA]</scope>
</reference>
<keyword evidence="6" id="KW-0472">Membrane</keyword>
<dbReference type="GO" id="GO:0030295">
    <property type="term" value="F:protein kinase activator activity"/>
    <property type="evidence" value="ECO:0007669"/>
    <property type="project" value="TreeGrafter"/>
</dbReference>
<dbReference type="InterPro" id="IPR050351">
    <property type="entry name" value="BphY/WalK/GraS-like"/>
</dbReference>
<dbReference type="SMART" id="SM00388">
    <property type="entry name" value="HisKA"/>
    <property type="match status" value="1"/>
</dbReference>
<dbReference type="STRING" id="1817813.A2008_05890"/>
<dbReference type="Pfam" id="PF00512">
    <property type="entry name" value="HisKA"/>
    <property type="match status" value="1"/>
</dbReference>
<dbReference type="InterPro" id="IPR004358">
    <property type="entry name" value="Sig_transdc_His_kin-like_C"/>
</dbReference>
<comment type="caution">
    <text evidence="8">The sequence shown here is derived from an EMBL/GenBank/DDBJ whole genome shotgun (WGS) entry which is preliminary data.</text>
</comment>
<evidence type="ECO:0000313" key="9">
    <source>
        <dbReference type="Proteomes" id="UP000178735"/>
    </source>
</evidence>
<dbReference type="Proteomes" id="UP000178735">
    <property type="component" value="Unassembled WGS sequence"/>
</dbReference>
<proteinExistence type="predicted"/>
<accession>A0A1F7WDF3</accession>
<sequence>MKKEYRLALCLLTIFIVFIFFGITARTELEKITAMHTLVEKHGSAALNFIESARTNIIEIDEMEERLSGAKTEKSISNGVSSIYDTYKNLSGEILLFRSYSRNEQKAESTERILYHLGGRQKFSEEIISLKLQPSVSSEDMAAVLKDGKKKSGQLLEAIDDTLKLEYNTVVENFQNAAGLFENLKFKLLSLFILLTVFSVISTYLIILNFSPAFKGAGAGPDIEKIKTRLIDLFDTQCSADTEKLLYIVSHGLGAHAARLFEKKAHAHSDECEYVKIGSYINPDNDSAQDIQSFDNFRFFLGNARIINEFVLYDLEAMIDKFYAGKEAVRAVRIDFIDYLKKYGIKTFLACPLAKRNGFKYVMSFYFKESAAHFTEKRIKKILELTASVSMLLENSDLINEMIKKNELLNSQNNELETFAHTVSHDLKTPLSGLMGFLKLSESELLKIDAGHKHENLWKYLGIEIQSAEKMNALINDILELSKAKNAALKLEKLDMKNLIDNNLKLHEDSIRQKNITVSVSGCIPEIEADLGSMSRLWSNLISNSVKYMDAGERREISITYKKSGDEHIFIFSDTGIGIARRYHPYIFTPFFRTREGPSAEGSGVGLSIVKKIIDRHMGSINFESAVGEGTTFYIRIPDNLGAISVKMYEALSRGQK</sequence>
<dbReference type="SUPFAM" id="SSF55781">
    <property type="entry name" value="GAF domain-like"/>
    <property type="match status" value="1"/>
</dbReference>
<dbReference type="AlphaFoldDB" id="A0A1F7WDF3"/>
<dbReference type="SUPFAM" id="SSF47384">
    <property type="entry name" value="Homodimeric domain of signal transducing histidine kinase"/>
    <property type="match status" value="1"/>
</dbReference>
<feature type="transmembrane region" description="Helical" evidence="6">
    <location>
        <begin position="188"/>
        <end position="207"/>
    </location>
</feature>
<keyword evidence="4" id="KW-0808">Transferase</keyword>
<gene>
    <name evidence="8" type="ORF">A2008_05890</name>
</gene>
<feature type="transmembrane region" description="Helical" evidence="6">
    <location>
        <begin position="6"/>
        <end position="25"/>
    </location>
</feature>
<dbReference type="Gene3D" id="3.30.565.10">
    <property type="entry name" value="Histidine kinase-like ATPase, C-terminal domain"/>
    <property type="match status" value="1"/>
</dbReference>
<evidence type="ECO:0000256" key="1">
    <source>
        <dbReference type="ARBA" id="ARBA00000085"/>
    </source>
</evidence>
<dbReference type="PROSITE" id="PS50109">
    <property type="entry name" value="HIS_KIN"/>
    <property type="match status" value="1"/>
</dbReference>
<dbReference type="PANTHER" id="PTHR42878:SF13">
    <property type="entry name" value="HISTIDINE KINASE"/>
    <property type="match status" value="1"/>
</dbReference>
<evidence type="ECO:0000256" key="6">
    <source>
        <dbReference type="SAM" id="Phobius"/>
    </source>
</evidence>
<dbReference type="InterPro" id="IPR036097">
    <property type="entry name" value="HisK_dim/P_sf"/>
</dbReference>
<dbReference type="PRINTS" id="PR00344">
    <property type="entry name" value="BCTRLSENSOR"/>
</dbReference>
<dbReference type="InterPro" id="IPR003594">
    <property type="entry name" value="HATPase_dom"/>
</dbReference>
<protein>
    <recommendedName>
        <fullName evidence="2">histidine kinase</fullName>
        <ecNumber evidence="2">2.7.13.3</ecNumber>
    </recommendedName>
</protein>
<evidence type="ECO:0000256" key="4">
    <source>
        <dbReference type="ARBA" id="ARBA00022679"/>
    </source>
</evidence>
<evidence type="ECO:0000256" key="2">
    <source>
        <dbReference type="ARBA" id="ARBA00012438"/>
    </source>
</evidence>
<dbReference type="SMART" id="SM00387">
    <property type="entry name" value="HATPase_c"/>
    <property type="match status" value="1"/>
</dbReference>
<evidence type="ECO:0000256" key="3">
    <source>
        <dbReference type="ARBA" id="ARBA00022553"/>
    </source>
</evidence>
<dbReference type="GO" id="GO:0000156">
    <property type="term" value="F:phosphorelay response regulator activity"/>
    <property type="evidence" value="ECO:0007669"/>
    <property type="project" value="TreeGrafter"/>
</dbReference>